<name>A0ACC3MH12_9PEZI</name>
<dbReference type="Proteomes" id="UP001281147">
    <property type="component" value="Unassembled WGS sequence"/>
</dbReference>
<gene>
    <name evidence="1" type="ORF">LTR37_018539</name>
</gene>
<protein>
    <submittedName>
        <fullName evidence="1">Uncharacterized protein</fullName>
    </submittedName>
</protein>
<evidence type="ECO:0000313" key="2">
    <source>
        <dbReference type="Proteomes" id="UP001281147"/>
    </source>
</evidence>
<dbReference type="EMBL" id="JAUTXU010000261">
    <property type="protein sequence ID" value="KAK3691622.1"/>
    <property type="molecule type" value="Genomic_DNA"/>
</dbReference>
<evidence type="ECO:0000313" key="1">
    <source>
        <dbReference type="EMBL" id="KAK3691622.1"/>
    </source>
</evidence>
<reference evidence="1" key="1">
    <citation type="submission" date="2023-07" db="EMBL/GenBank/DDBJ databases">
        <title>Black Yeasts Isolated from many extreme environments.</title>
        <authorList>
            <person name="Coleine C."/>
            <person name="Stajich J.E."/>
            <person name="Selbmann L."/>
        </authorList>
    </citation>
    <scope>NUCLEOTIDE SEQUENCE</scope>
    <source>
        <strain evidence="1">CCFEE 5714</strain>
    </source>
</reference>
<comment type="caution">
    <text evidence="1">The sequence shown here is derived from an EMBL/GenBank/DDBJ whole genome shotgun (WGS) entry which is preliminary data.</text>
</comment>
<proteinExistence type="predicted"/>
<organism evidence="1 2">
    <name type="scientific">Vermiconidia calcicola</name>
    <dbReference type="NCBI Taxonomy" id="1690605"/>
    <lineage>
        <taxon>Eukaryota</taxon>
        <taxon>Fungi</taxon>
        <taxon>Dikarya</taxon>
        <taxon>Ascomycota</taxon>
        <taxon>Pezizomycotina</taxon>
        <taxon>Dothideomycetes</taxon>
        <taxon>Dothideomycetidae</taxon>
        <taxon>Mycosphaerellales</taxon>
        <taxon>Extremaceae</taxon>
        <taxon>Vermiconidia</taxon>
    </lineage>
</organism>
<accession>A0ACC3MH12</accession>
<sequence>MWSSDEDEILRCLVDKYGLEREQPESFEIITCFFKDRTAHALHSQHRKIRGLTVLRFWFSQNEKDLILKIRDIENKSFEAIANELGTTKINKGNVRREYYGMKVSYHHVAVPRALHLEPNERMSAESYQITMVDPGLDSLLNFGPNEENNMEFGPGFDEHKAL</sequence>
<keyword evidence="2" id="KW-1185">Reference proteome</keyword>